<name>A0A0F9R740_9ZZZZ</name>
<gene>
    <name evidence="1" type="ORF">LCGC14_0613520</name>
</gene>
<reference evidence="1" key="1">
    <citation type="journal article" date="2015" name="Nature">
        <title>Complex archaea that bridge the gap between prokaryotes and eukaryotes.</title>
        <authorList>
            <person name="Spang A."/>
            <person name="Saw J.H."/>
            <person name="Jorgensen S.L."/>
            <person name="Zaremba-Niedzwiedzka K."/>
            <person name="Martijn J."/>
            <person name="Lind A.E."/>
            <person name="van Eijk R."/>
            <person name="Schleper C."/>
            <person name="Guy L."/>
            <person name="Ettema T.J."/>
        </authorList>
    </citation>
    <scope>NUCLEOTIDE SEQUENCE</scope>
</reference>
<organism evidence="1">
    <name type="scientific">marine sediment metagenome</name>
    <dbReference type="NCBI Taxonomy" id="412755"/>
    <lineage>
        <taxon>unclassified sequences</taxon>
        <taxon>metagenomes</taxon>
        <taxon>ecological metagenomes</taxon>
    </lineage>
</organism>
<dbReference type="AlphaFoldDB" id="A0A0F9R740"/>
<accession>A0A0F9R740</accession>
<protein>
    <submittedName>
        <fullName evidence="1">Uncharacterized protein</fullName>
    </submittedName>
</protein>
<comment type="caution">
    <text evidence="1">The sequence shown here is derived from an EMBL/GenBank/DDBJ whole genome shotgun (WGS) entry which is preliminary data.</text>
</comment>
<sequence length="121" mass="13622">MSELSRKLDHAEKAALPTVAELELNADGSLVQLDAGAWFVCFVPGIDKQWWHPFVHHRHKHVFALRPAENCKWALFEPWWTRLLTATISNEQAEKFLRWGALGDVLLVREAIPGGGGQARG</sequence>
<evidence type="ECO:0000313" key="1">
    <source>
        <dbReference type="EMBL" id="KKN52340.1"/>
    </source>
</evidence>
<proteinExistence type="predicted"/>
<dbReference type="EMBL" id="LAZR01001023">
    <property type="protein sequence ID" value="KKN52340.1"/>
    <property type="molecule type" value="Genomic_DNA"/>
</dbReference>